<name>A0A100XZS8_9EURY</name>
<keyword evidence="1" id="KW-0812">Transmembrane</keyword>
<dbReference type="SUPFAM" id="SSF103473">
    <property type="entry name" value="MFS general substrate transporter"/>
    <property type="match status" value="1"/>
</dbReference>
<organism evidence="2 3">
    <name type="scientific">Thermococcus celericrescens</name>
    <dbReference type="NCBI Taxonomy" id="227598"/>
    <lineage>
        <taxon>Archaea</taxon>
        <taxon>Methanobacteriati</taxon>
        <taxon>Methanobacteriota</taxon>
        <taxon>Thermococci</taxon>
        <taxon>Thermococcales</taxon>
        <taxon>Thermococcaceae</taxon>
        <taxon>Thermococcus</taxon>
    </lineage>
</organism>
<dbReference type="PANTHER" id="PTHR23518:SF2">
    <property type="entry name" value="MAJOR FACILITATOR SUPERFAMILY TRANSPORTER"/>
    <property type="match status" value="1"/>
</dbReference>
<dbReference type="Proteomes" id="UP000053462">
    <property type="component" value="Unassembled WGS sequence"/>
</dbReference>
<keyword evidence="3" id="KW-1185">Reference proteome</keyword>
<dbReference type="RefSeq" id="WP_058937793.1">
    <property type="nucleotide sequence ID" value="NZ_LLYW01000002.1"/>
</dbReference>
<feature type="transmembrane region" description="Helical" evidence="1">
    <location>
        <begin position="299"/>
        <end position="319"/>
    </location>
</feature>
<feature type="transmembrane region" description="Helical" evidence="1">
    <location>
        <begin position="365"/>
        <end position="383"/>
    </location>
</feature>
<keyword evidence="1" id="KW-0472">Membrane</keyword>
<proteinExistence type="predicted"/>
<evidence type="ECO:0000256" key="1">
    <source>
        <dbReference type="SAM" id="Phobius"/>
    </source>
</evidence>
<dbReference type="InterPro" id="IPR036259">
    <property type="entry name" value="MFS_trans_sf"/>
</dbReference>
<dbReference type="STRING" id="227598.APY94_00555"/>
<protein>
    <submittedName>
        <fullName evidence="2">MFS transporter</fullName>
    </submittedName>
</protein>
<evidence type="ECO:0000313" key="2">
    <source>
        <dbReference type="EMBL" id="KUH34708.1"/>
    </source>
</evidence>
<feature type="transmembrane region" description="Helical" evidence="1">
    <location>
        <begin position="340"/>
        <end position="359"/>
    </location>
</feature>
<dbReference type="AlphaFoldDB" id="A0A100XZS8"/>
<dbReference type="OrthoDB" id="94818at2157"/>
<feature type="transmembrane region" description="Helical" evidence="1">
    <location>
        <begin position="39"/>
        <end position="63"/>
    </location>
</feature>
<gene>
    <name evidence="2" type="ORF">APY94_00555</name>
</gene>
<feature type="transmembrane region" description="Helical" evidence="1">
    <location>
        <begin position="167"/>
        <end position="189"/>
    </location>
</feature>
<keyword evidence="1" id="KW-1133">Transmembrane helix</keyword>
<feature type="transmembrane region" description="Helical" evidence="1">
    <location>
        <begin position="12"/>
        <end position="33"/>
    </location>
</feature>
<dbReference type="EMBL" id="LLYW01000002">
    <property type="protein sequence ID" value="KUH34708.1"/>
    <property type="molecule type" value="Genomic_DNA"/>
</dbReference>
<feature type="transmembrane region" description="Helical" evidence="1">
    <location>
        <begin position="210"/>
        <end position="238"/>
    </location>
</feature>
<comment type="caution">
    <text evidence="2">The sequence shown here is derived from an EMBL/GenBank/DDBJ whole genome shotgun (WGS) entry which is preliminary data.</text>
</comment>
<feature type="transmembrane region" description="Helical" evidence="1">
    <location>
        <begin position="144"/>
        <end position="161"/>
    </location>
</feature>
<reference evidence="2 3" key="1">
    <citation type="submission" date="2015-10" db="EMBL/GenBank/DDBJ databases">
        <title>Draft genome sequence of Thermococcus celericrescens strain DSM 17994.</title>
        <authorList>
            <person name="Hong S.-J."/>
            <person name="Park C.-E."/>
            <person name="Shin J.-H."/>
        </authorList>
    </citation>
    <scope>NUCLEOTIDE SEQUENCE [LARGE SCALE GENOMIC DNA]</scope>
    <source>
        <strain evidence="2 3">DSM 17994</strain>
    </source>
</reference>
<dbReference type="PANTHER" id="PTHR23518">
    <property type="entry name" value="C-METHYLTRANSFERASE"/>
    <property type="match status" value="1"/>
</dbReference>
<feature type="transmembrane region" description="Helical" evidence="1">
    <location>
        <begin position="276"/>
        <end position="293"/>
    </location>
</feature>
<evidence type="ECO:0000313" key="3">
    <source>
        <dbReference type="Proteomes" id="UP000053462"/>
    </source>
</evidence>
<sequence>MRWSEIPKEAKAYMLYHTLIAPGLIVWILFPLYMMKVGYSVLEVGAFFTAVNIIAIPLTYLFGRLFNRWDIKKGLIAIDILDGIAYVLYGLAKGAMAPVALFAGRTVEKLSTVLYPLYRAYEQIIYPEDKYEEIFAWHLRLPEIARLITFPVLGYIFGYLYPGAENYRWAFLFFGLFSAVTVAYIGFFLPSVGREERITPEGFTFKVGEFKVLLAFEALLTLAWALAPELVLINYVVFVLHKTVFEVTLIACASSIASIIGTYASERVPKRRGFQVIGLGMFINAVYALVMALSPPFWLALAVYALGDFGNTLWFPFYRSWQFSLIPKERASEFHAAISSYNRLIGLVAPFIAGALASIHATLPYAAGLVLFLVTGALFMWLYKSRAAGAPASKPQP</sequence>
<accession>A0A100XZS8</accession>
<dbReference type="Gene3D" id="1.20.1250.20">
    <property type="entry name" value="MFS general substrate transporter like domains"/>
    <property type="match status" value="1"/>
</dbReference>